<feature type="transmembrane region" description="Helical" evidence="7">
    <location>
        <begin position="141"/>
        <end position="162"/>
    </location>
</feature>
<dbReference type="GO" id="GO:0022857">
    <property type="term" value="F:transmembrane transporter activity"/>
    <property type="evidence" value="ECO:0007669"/>
    <property type="project" value="InterPro"/>
</dbReference>
<dbReference type="RefSeq" id="WP_158040666.1">
    <property type="nucleotide sequence ID" value="NZ_JACCFV010000001.1"/>
</dbReference>
<evidence type="ECO:0000256" key="5">
    <source>
        <dbReference type="ARBA" id="ARBA00022989"/>
    </source>
</evidence>
<keyword evidence="6 7" id="KW-0472">Membrane</keyword>
<dbReference type="Pfam" id="PF02133">
    <property type="entry name" value="Transp_cyt_pur"/>
    <property type="match status" value="1"/>
</dbReference>
<reference evidence="8 9" key="1">
    <citation type="submission" date="2019-09" db="EMBL/GenBank/DDBJ databases">
        <title>Phylogeny of genus Pseudoclavibacter and closely related genus.</title>
        <authorList>
            <person name="Li Y."/>
        </authorList>
    </citation>
    <scope>NUCLEOTIDE SEQUENCE [LARGE SCALE GENOMIC DNA]</scope>
    <source>
        <strain evidence="8 9">DSM 23821</strain>
    </source>
</reference>
<dbReference type="GO" id="GO:0005886">
    <property type="term" value="C:plasma membrane"/>
    <property type="evidence" value="ECO:0007669"/>
    <property type="project" value="TreeGrafter"/>
</dbReference>
<feature type="transmembrane region" description="Helical" evidence="7">
    <location>
        <begin position="63"/>
        <end position="83"/>
    </location>
</feature>
<evidence type="ECO:0000313" key="9">
    <source>
        <dbReference type="Proteomes" id="UP000467240"/>
    </source>
</evidence>
<dbReference type="Proteomes" id="UP000467240">
    <property type="component" value="Unassembled WGS sequence"/>
</dbReference>
<evidence type="ECO:0000256" key="3">
    <source>
        <dbReference type="ARBA" id="ARBA00022448"/>
    </source>
</evidence>
<accession>A0A7J5BQQ3</accession>
<gene>
    <name evidence="8" type="ORF">F8O01_09660</name>
</gene>
<dbReference type="PANTHER" id="PTHR31806:SF1">
    <property type="entry name" value="PURINE-CYTOSINE PERMEASE FCY2-RELATED"/>
    <property type="match status" value="1"/>
</dbReference>
<comment type="subcellular location">
    <subcellularLocation>
        <location evidence="1">Membrane</location>
        <topology evidence="1">Multi-pass membrane protein</topology>
    </subcellularLocation>
</comment>
<dbReference type="OrthoDB" id="9809167at2"/>
<feature type="transmembrane region" description="Helical" evidence="7">
    <location>
        <begin position="103"/>
        <end position="129"/>
    </location>
</feature>
<dbReference type="InterPro" id="IPR001248">
    <property type="entry name" value="Pur-cyt_permease"/>
</dbReference>
<dbReference type="Gene3D" id="1.10.4160.10">
    <property type="entry name" value="Hydantoin permease"/>
    <property type="match status" value="1"/>
</dbReference>
<keyword evidence="4 7" id="KW-0812">Transmembrane</keyword>
<dbReference type="EMBL" id="WBJZ01000011">
    <property type="protein sequence ID" value="KAB1656652.1"/>
    <property type="molecule type" value="Genomic_DNA"/>
</dbReference>
<evidence type="ECO:0000256" key="6">
    <source>
        <dbReference type="ARBA" id="ARBA00023136"/>
    </source>
</evidence>
<keyword evidence="3" id="KW-0813">Transport</keyword>
<comment type="caution">
    <text evidence="8">The sequence shown here is derived from an EMBL/GenBank/DDBJ whole genome shotgun (WGS) entry which is preliminary data.</text>
</comment>
<feature type="transmembrane region" description="Helical" evidence="7">
    <location>
        <begin position="169"/>
        <end position="189"/>
    </location>
</feature>
<evidence type="ECO:0000256" key="4">
    <source>
        <dbReference type="ARBA" id="ARBA00022692"/>
    </source>
</evidence>
<proteinExistence type="inferred from homology"/>
<evidence type="ECO:0000256" key="1">
    <source>
        <dbReference type="ARBA" id="ARBA00004141"/>
    </source>
</evidence>
<comment type="similarity">
    <text evidence="2">Belongs to the purine-cytosine permease (2.A.39) family.</text>
</comment>
<feature type="transmembrane region" description="Helical" evidence="7">
    <location>
        <begin position="36"/>
        <end position="57"/>
    </location>
</feature>
<evidence type="ECO:0000256" key="7">
    <source>
        <dbReference type="SAM" id="Phobius"/>
    </source>
</evidence>
<dbReference type="InterPro" id="IPR026030">
    <property type="entry name" value="Pur-cyt_permease_Fcy2/21/22"/>
</dbReference>
<organism evidence="8 9">
    <name type="scientific">Pseudoclavibacter chungangensis</name>
    <dbReference type="NCBI Taxonomy" id="587635"/>
    <lineage>
        <taxon>Bacteria</taxon>
        <taxon>Bacillati</taxon>
        <taxon>Actinomycetota</taxon>
        <taxon>Actinomycetes</taxon>
        <taxon>Micrococcales</taxon>
        <taxon>Microbacteriaceae</taxon>
        <taxon>Pseudoclavibacter</taxon>
    </lineage>
</organism>
<evidence type="ECO:0008006" key="10">
    <source>
        <dbReference type="Google" id="ProtNLM"/>
    </source>
</evidence>
<name>A0A7J5BQQ3_9MICO</name>
<evidence type="ECO:0000313" key="8">
    <source>
        <dbReference type="EMBL" id="KAB1656652.1"/>
    </source>
</evidence>
<keyword evidence="5 7" id="KW-1133">Transmembrane helix</keyword>
<dbReference type="PANTHER" id="PTHR31806">
    <property type="entry name" value="PURINE-CYTOSINE PERMEASE FCY2-RELATED"/>
    <property type="match status" value="1"/>
</dbReference>
<sequence length="211" mass="21772">MSDITSAATKPAVQFEHHHILPIPEHARNGTTKSLFGIWVGINMLPLTVVTGAIASSAFGLSIGWSIVAILTGNLIGALGSALHASQGPHLGIPQMLQARAQFGYYGGSILAVIALLMFLGFFASILVVAKDSLLAVFPELNPTLVIVVFAAVGIVIAIVGYDLLQKAMAILSTIIAISVAVAMVGMLLNTDFTGSAHSGWGEALGRGVTG</sequence>
<evidence type="ECO:0000256" key="2">
    <source>
        <dbReference type="ARBA" id="ARBA00008974"/>
    </source>
</evidence>
<keyword evidence="9" id="KW-1185">Reference proteome</keyword>
<protein>
    <recommendedName>
        <fullName evidence="10">Cytosine permease</fullName>
    </recommendedName>
</protein>
<dbReference type="AlphaFoldDB" id="A0A7J5BQQ3"/>